<keyword evidence="2" id="KW-1185">Reference proteome</keyword>
<evidence type="ECO:0000313" key="2">
    <source>
        <dbReference type="Proteomes" id="UP001211907"/>
    </source>
</evidence>
<name>A0AAD5SZQ6_9FUNG</name>
<gene>
    <name evidence="1" type="ORF">HK100_012805</name>
</gene>
<protein>
    <submittedName>
        <fullName evidence="1">Uncharacterized protein</fullName>
    </submittedName>
</protein>
<dbReference type="EMBL" id="JADGJH010000968">
    <property type="protein sequence ID" value="KAJ3120414.1"/>
    <property type="molecule type" value="Genomic_DNA"/>
</dbReference>
<sequence length="309" mass="33805">MMINGRVTQNSSSNLNNNNSANVKNATIIRTSQVLVRLPANKVAGICQPHVFRVEIPQHATTQTPQPARLLATENHIVSSSMPDTAAIAHKSLRSRAFVTVPADSGRLRSTKRRMGNNNTKNIAVNNKTGFRAVQRQKSVDAGLVSPASTLSFWGTGVSRDLVFATPPTPPVTPLGLKIDTQNISFVNSISFFDTATHPSEPTITTATPIDTFFSRMSTPESQVLSPYDFFSTTPPPLDLFPPASDASHDDAYLVLQDLLFTHDDHTRPEFYDDAVSRNNFNPNIGHLVDGWQTTVSMLLDHQRLCAGI</sequence>
<dbReference type="AlphaFoldDB" id="A0AAD5SZQ6"/>
<proteinExistence type="predicted"/>
<comment type="caution">
    <text evidence="1">The sequence shown here is derived from an EMBL/GenBank/DDBJ whole genome shotgun (WGS) entry which is preliminary data.</text>
</comment>
<dbReference type="Proteomes" id="UP001211907">
    <property type="component" value="Unassembled WGS sequence"/>
</dbReference>
<reference evidence="1" key="1">
    <citation type="submission" date="2020-05" db="EMBL/GenBank/DDBJ databases">
        <title>Phylogenomic resolution of chytrid fungi.</title>
        <authorList>
            <person name="Stajich J.E."/>
            <person name="Amses K."/>
            <person name="Simmons R."/>
            <person name="Seto K."/>
            <person name="Myers J."/>
            <person name="Bonds A."/>
            <person name="Quandt C.A."/>
            <person name="Barry K."/>
            <person name="Liu P."/>
            <person name="Grigoriev I."/>
            <person name="Longcore J.E."/>
            <person name="James T.Y."/>
        </authorList>
    </citation>
    <scope>NUCLEOTIDE SEQUENCE</scope>
    <source>
        <strain evidence="1">JEL0513</strain>
    </source>
</reference>
<organism evidence="1 2">
    <name type="scientific">Physocladia obscura</name>
    <dbReference type="NCBI Taxonomy" id="109957"/>
    <lineage>
        <taxon>Eukaryota</taxon>
        <taxon>Fungi</taxon>
        <taxon>Fungi incertae sedis</taxon>
        <taxon>Chytridiomycota</taxon>
        <taxon>Chytridiomycota incertae sedis</taxon>
        <taxon>Chytridiomycetes</taxon>
        <taxon>Chytridiales</taxon>
        <taxon>Chytriomycetaceae</taxon>
        <taxon>Physocladia</taxon>
    </lineage>
</organism>
<evidence type="ECO:0000313" key="1">
    <source>
        <dbReference type="EMBL" id="KAJ3120414.1"/>
    </source>
</evidence>
<accession>A0AAD5SZQ6</accession>